<dbReference type="EMBL" id="QZJF01000017">
    <property type="protein sequence ID" value="RJR26946.1"/>
    <property type="molecule type" value="Genomic_DNA"/>
</dbReference>
<feature type="transmembrane region" description="Helical" evidence="3">
    <location>
        <begin position="60"/>
        <end position="76"/>
    </location>
</feature>
<dbReference type="InterPro" id="IPR024414">
    <property type="entry name" value="Uncharacterised_PrgI"/>
</dbReference>
<feature type="compositionally biased region" description="Acidic residues" evidence="2">
    <location>
        <begin position="179"/>
        <end position="189"/>
    </location>
</feature>
<evidence type="ECO:0008006" key="6">
    <source>
        <dbReference type="Google" id="ProtNLM"/>
    </source>
</evidence>
<reference evidence="4 5" key="1">
    <citation type="journal article" date="2017" name="ISME J.">
        <title>Energy and carbon metabolisms in a deep terrestrial subsurface fluid microbial community.</title>
        <authorList>
            <person name="Momper L."/>
            <person name="Jungbluth S.P."/>
            <person name="Lee M.D."/>
            <person name="Amend J.P."/>
        </authorList>
    </citation>
    <scope>NUCLEOTIDE SEQUENCE [LARGE SCALE GENOMIC DNA]</scope>
    <source>
        <strain evidence="4">SURF_46</strain>
    </source>
</reference>
<dbReference type="Proteomes" id="UP000265540">
    <property type="component" value="Unassembled WGS sequence"/>
</dbReference>
<dbReference type="InterPro" id="IPR013783">
    <property type="entry name" value="Ig-like_fold"/>
</dbReference>
<evidence type="ECO:0000313" key="4">
    <source>
        <dbReference type="EMBL" id="RJR26946.1"/>
    </source>
</evidence>
<name>A0A3A4ZK71_UNCKA</name>
<evidence type="ECO:0000256" key="3">
    <source>
        <dbReference type="SAM" id="Phobius"/>
    </source>
</evidence>
<evidence type="ECO:0000256" key="1">
    <source>
        <dbReference type="SAM" id="Coils"/>
    </source>
</evidence>
<sequence length="533" mass="60315">MPLADLPQTNKQHAVPQNIMDVEFKLIGDLTMRQFAYLMICGGISYLAAVSVIGLFKWPIVVFFTLLGLGLAFVPIQERGLDEWIVNFFKAIYSPTQRIWRKEPSVPSAFMYENIQLVRQEMITLAPTSSRRKLEDYLEYQLKEEKEDPLDIPEKEYIMKVREMVGIIEPAEPAVSVTYEEEEVQEVEEPSALPPQEQPQFQGEPQKPGEETKPEKPIVQKPEPASDEKKKTPEEFEKKSHRIKRAREREARRQQSVSVTPLTPDMHSGRKFVNLLPYGGELILPIRGEKVLQTSEQLEIEDDIQEKADKLQKLLEQIKGSGAIKKEITPEVRVEPEKLDVQQGGEVNVEAVEVIEGLKQEKDRLSQEIENLRISKETETTPSVAEAKEEMIRRLQAEKEKTQSEYESLQRQILDLQNKLKEKQEFDSGPQAPSKPVYAKIQPLTNRPNVVSGVVKKQDGTVLEGVLLIIKNQKGEAVRALKSNTLGQFTLTTPLSNGVYTVEVSSNNGTASFDIISVEAKGEIIPPIELVGK</sequence>
<keyword evidence="3" id="KW-0812">Transmembrane</keyword>
<keyword evidence="1" id="KW-0175">Coiled coil</keyword>
<protein>
    <recommendedName>
        <fullName evidence="6">Carboxypeptidase regulatory-like domain-containing protein</fullName>
    </recommendedName>
</protein>
<gene>
    <name evidence="4" type="ORF">C4561_04175</name>
</gene>
<accession>A0A3A4ZK71</accession>
<dbReference type="SUPFAM" id="SSF49464">
    <property type="entry name" value="Carboxypeptidase regulatory domain-like"/>
    <property type="match status" value="1"/>
</dbReference>
<organism evidence="4 5">
    <name type="scientific">candidate division WWE3 bacterium</name>
    <dbReference type="NCBI Taxonomy" id="2053526"/>
    <lineage>
        <taxon>Bacteria</taxon>
        <taxon>Katanobacteria</taxon>
    </lineage>
</organism>
<evidence type="ECO:0000256" key="2">
    <source>
        <dbReference type="SAM" id="MobiDB-lite"/>
    </source>
</evidence>
<dbReference type="Pfam" id="PF12666">
    <property type="entry name" value="PrgI"/>
    <property type="match status" value="1"/>
</dbReference>
<dbReference type="InterPro" id="IPR008969">
    <property type="entry name" value="CarboxyPept-like_regulatory"/>
</dbReference>
<comment type="caution">
    <text evidence="4">The sequence shown here is derived from an EMBL/GenBank/DDBJ whole genome shotgun (WGS) entry which is preliminary data.</text>
</comment>
<dbReference type="AlphaFoldDB" id="A0A3A4ZK71"/>
<feature type="region of interest" description="Disordered" evidence="2">
    <location>
        <begin position="178"/>
        <end position="267"/>
    </location>
</feature>
<feature type="coiled-coil region" evidence="1">
    <location>
        <begin position="348"/>
        <end position="426"/>
    </location>
</feature>
<proteinExistence type="predicted"/>
<keyword evidence="3" id="KW-1133">Transmembrane helix</keyword>
<dbReference type="Gene3D" id="2.60.40.10">
    <property type="entry name" value="Immunoglobulins"/>
    <property type="match status" value="1"/>
</dbReference>
<evidence type="ECO:0000313" key="5">
    <source>
        <dbReference type="Proteomes" id="UP000265540"/>
    </source>
</evidence>
<feature type="compositionally biased region" description="Basic and acidic residues" evidence="2">
    <location>
        <begin position="207"/>
        <end position="238"/>
    </location>
</feature>
<keyword evidence="3" id="KW-0472">Membrane</keyword>
<feature type="transmembrane region" description="Helical" evidence="3">
    <location>
        <begin position="35"/>
        <end position="54"/>
    </location>
</feature>